<name>A0ABD6A6A8_9EURY</name>
<proteinExistence type="predicted"/>
<dbReference type="GeneID" id="79315121"/>
<reference evidence="1 2" key="1">
    <citation type="journal article" date="2019" name="Int. J. Syst. Evol. Microbiol.">
        <title>The Global Catalogue of Microorganisms (GCM) 10K type strain sequencing project: providing services to taxonomists for standard genome sequencing and annotation.</title>
        <authorList>
            <consortium name="The Broad Institute Genomics Platform"/>
            <consortium name="The Broad Institute Genome Sequencing Center for Infectious Disease"/>
            <person name="Wu L."/>
            <person name="Ma J."/>
        </authorList>
    </citation>
    <scope>NUCLEOTIDE SEQUENCE [LARGE SCALE GENOMIC DNA]</scope>
    <source>
        <strain evidence="1 2">PSR21</strain>
    </source>
</reference>
<evidence type="ECO:0008006" key="3">
    <source>
        <dbReference type="Google" id="ProtNLM"/>
    </source>
</evidence>
<evidence type="ECO:0000313" key="2">
    <source>
        <dbReference type="Proteomes" id="UP001596547"/>
    </source>
</evidence>
<accession>A0ABD6A6A8</accession>
<dbReference type="EMBL" id="JBHTBF010000001">
    <property type="protein sequence ID" value="MFC7316139.1"/>
    <property type="molecule type" value="Genomic_DNA"/>
</dbReference>
<dbReference type="Proteomes" id="UP001596547">
    <property type="component" value="Unassembled WGS sequence"/>
</dbReference>
<keyword evidence="2" id="KW-1185">Reference proteome</keyword>
<protein>
    <recommendedName>
        <fullName evidence="3">MarR family transcriptional regulator</fullName>
    </recommendedName>
</protein>
<sequence>MDRSLPPRLSSRQQFILAVLATEDNMSRIVLSRLVAKEFDAVEPSPSYPGEQILTANHRSTHSRSLERLYDRGLITNFIFITPTDDGRAVGQELRRRHADGRYSLQFNTEPWHNEALVV</sequence>
<organism evidence="1 2">
    <name type="scientific">Halomarina halobia</name>
    <dbReference type="NCBI Taxonomy" id="3033386"/>
    <lineage>
        <taxon>Archaea</taxon>
        <taxon>Methanobacteriati</taxon>
        <taxon>Methanobacteriota</taxon>
        <taxon>Stenosarchaea group</taxon>
        <taxon>Halobacteria</taxon>
        <taxon>Halobacteriales</taxon>
        <taxon>Natronomonadaceae</taxon>
        <taxon>Halomarina</taxon>
    </lineage>
</organism>
<comment type="caution">
    <text evidence="1">The sequence shown here is derived from an EMBL/GenBank/DDBJ whole genome shotgun (WGS) entry which is preliminary data.</text>
</comment>
<dbReference type="RefSeq" id="WP_276305535.1">
    <property type="nucleotide sequence ID" value="NZ_CP119992.1"/>
</dbReference>
<gene>
    <name evidence="1" type="ORF">ACFQPE_04925</name>
</gene>
<evidence type="ECO:0000313" key="1">
    <source>
        <dbReference type="EMBL" id="MFC7316139.1"/>
    </source>
</evidence>
<dbReference type="AlphaFoldDB" id="A0ABD6A6A8"/>